<name>A0A1I3IRN8_9BURK</name>
<dbReference type="STRING" id="420953.SAMN05192543_103388"/>
<protein>
    <submittedName>
        <fullName evidence="1">Uncharacterized protein</fullName>
    </submittedName>
</protein>
<dbReference type="AlphaFoldDB" id="A0A1I3IRN8"/>
<dbReference type="Proteomes" id="UP000199548">
    <property type="component" value="Unassembled WGS sequence"/>
</dbReference>
<gene>
    <name evidence="1" type="ORF">SAMN05192543_103388</name>
</gene>
<dbReference type="OrthoDB" id="9002713at2"/>
<sequence>MNTAPATAPLVHSRLRAICANRDDRLMVFLGAQSPWALPRGTGRWLRSLRAMYEDELELLMLLRRPHRSSLRCVASDTQSQPPGALAHDALLRRLARLRLPPMLAIEVATPLPAAWRAAPGGVPPGAWRLLEPATHGENAPGGMLLPWHACTLTARHLREAGTARSVILDARSATQGFAHQTACVAELADALLVHGLSVGGIALDGRLTFPDACGTDESVFRPALTDALDLLANAVLQRRITRTTRRPGSIRQCL</sequence>
<accession>A0A1I3IRN8</accession>
<proteinExistence type="predicted"/>
<reference evidence="1 2" key="1">
    <citation type="submission" date="2016-10" db="EMBL/GenBank/DDBJ databases">
        <authorList>
            <person name="de Groot N.N."/>
        </authorList>
    </citation>
    <scope>NUCLEOTIDE SEQUENCE [LARGE SCALE GENOMIC DNA]</scope>
    <source>
        <strain evidence="1 2">LMG 23650</strain>
    </source>
</reference>
<evidence type="ECO:0000313" key="1">
    <source>
        <dbReference type="EMBL" id="SFI50646.1"/>
    </source>
</evidence>
<dbReference type="EMBL" id="FOQU01000003">
    <property type="protein sequence ID" value="SFI50646.1"/>
    <property type="molecule type" value="Genomic_DNA"/>
</dbReference>
<keyword evidence="2" id="KW-1185">Reference proteome</keyword>
<dbReference type="RefSeq" id="WP_091011313.1">
    <property type="nucleotide sequence ID" value="NZ_CP041745.1"/>
</dbReference>
<evidence type="ECO:0000313" key="2">
    <source>
        <dbReference type="Proteomes" id="UP000199548"/>
    </source>
</evidence>
<organism evidence="1 2">
    <name type="scientific">Paraburkholderia megapolitana</name>
    <dbReference type="NCBI Taxonomy" id="420953"/>
    <lineage>
        <taxon>Bacteria</taxon>
        <taxon>Pseudomonadati</taxon>
        <taxon>Pseudomonadota</taxon>
        <taxon>Betaproteobacteria</taxon>
        <taxon>Burkholderiales</taxon>
        <taxon>Burkholderiaceae</taxon>
        <taxon>Paraburkholderia</taxon>
    </lineage>
</organism>